<keyword evidence="1" id="KW-1133">Transmembrane helix</keyword>
<protein>
    <submittedName>
        <fullName evidence="2">Uncharacterized protein</fullName>
    </submittedName>
</protein>
<keyword evidence="1" id="KW-0812">Transmembrane</keyword>
<dbReference type="AlphaFoldDB" id="A0A8H7W081"/>
<reference evidence="2" key="1">
    <citation type="submission" date="2021-02" db="EMBL/GenBank/DDBJ databases">
        <title>Genome sequence Cadophora malorum strain M34.</title>
        <authorList>
            <person name="Stefanovic E."/>
            <person name="Vu D."/>
            <person name="Scully C."/>
            <person name="Dijksterhuis J."/>
            <person name="Roader J."/>
            <person name="Houbraken J."/>
        </authorList>
    </citation>
    <scope>NUCLEOTIDE SEQUENCE</scope>
    <source>
        <strain evidence="2">M34</strain>
    </source>
</reference>
<keyword evidence="3" id="KW-1185">Reference proteome</keyword>
<dbReference type="Proteomes" id="UP000664132">
    <property type="component" value="Unassembled WGS sequence"/>
</dbReference>
<feature type="transmembrane region" description="Helical" evidence="1">
    <location>
        <begin position="204"/>
        <end position="225"/>
    </location>
</feature>
<comment type="caution">
    <text evidence="2">The sequence shown here is derived from an EMBL/GenBank/DDBJ whole genome shotgun (WGS) entry which is preliminary data.</text>
</comment>
<feature type="transmembrane region" description="Helical" evidence="1">
    <location>
        <begin position="404"/>
        <end position="423"/>
    </location>
</feature>
<organism evidence="2 3">
    <name type="scientific">Cadophora malorum</name>
    <dbReference type="NCBI Taxonomy" id="108018"/>
    <lineage>
        <taxon>Eukaryota</taxon>
        <taxon>Fungi</taxon>
        <taxon>Dikarya</taxon>
        <taxon>Ascomycota</taxon>
        <taxon>Pezizomycotina</taxon>
        <taxon>Leotiomycetes</taxon>
        <taxon>Helotiales</taxon>
        <taxon>Ploettnerulaceae</taxon>
        <taxon>Cadophora</taxon>
    </lineage>
</organism>
<feature type="transmembrane region" description="Helical" evidence="1">
    <location>
        <begin position="245"/>
        <end position="272"/>
    </location>
</feature>
<feature type="transmembrane region" description="Helical" evidence="1">
    <location>
        <begin position="24"/>
        <end position="42"/>
    </location>
</feature>
<gene>
    <name evidence="2" type="ORF">IFR04_013718</name>
</gene>
<accession>A0A8H7W081</accession>
<name>A0A8H7W081_9HELO</name>
<feature type="transmembrane region" description="Helical" evidence="1">
    <location>
        <begin position="122"/>
        <end position="142"/>
    </location>
</feature>
<feature type="transmembrane region" description="Helical" evidence="1">
    <location>
        <begin position="293"/>
        <end position="311"/>
    </location>
</feature>
<dbReference type="OrthoDB" id="2847781at2759"/>
<evidence type="ECO:0000256" key="1">
    <source>
        <dbReference type="SAM" id="Phobius"/>
    </source>
</evidence>
<evidence type="ECO:0000313" key="3">
    <source>
        <dbReference type="Proteomes" id="UP000664132"/>
    </source>
</evidence>
<feature type="transmembrane region" description="Helical" evidence="1">
    <location>
        <begin position="337"/>
        <end position="356"/>
    </location>
</feature>
<keyword evidence="1" id="KW-0472">Membrane</keyword>
<proteinExistence type="predicted"/>
<evidence type="ECO:0000313" key="2">
    <source>
        <dbReference type="EMBL" id="KAG4413141.1"/>
    </source>
</evidence>
<sequence length="441" mass="48621">MLEGEDAMPDSYRQALPVAVESPVTWHVILWILLCLAINSMAQPSSKICGSPSRYRFYLSSSPTLVLADAISALIRLTNVRIHVQTSLVGASQMVVLSRSELRTSGGQDTTQAASGRAWPRWLFFIMGPLPATIKLASFSGIWWTKSWGLMFVVSFVVVELISFPSRMSQSTGVPAQELLGPGLQIAQSSDDQRFKKLSQNLDLIDSILFLTAILVHLGLLIWAIEVLWYAGSEKMSQSALVHNIVLFARTILLSISLAVTISAMIVGLFWLALKGAGHLPEQQKPRRVRNTLFKAGAGFFIVACVLSGGIRQKRKECTDAECTKSRIPPVPSRLEAASTMAVVWYIVAAIYAAMWHSLSWTCRRWPAVARVLLIEQTASAPSVIARHLNTSISKPGAIDFEGWVSLCFFLTNVVVCVLWYAFKYDSRGTVNPAWTDVFGK</sequence>
<dbReference type="EMBL" id="JAFJYH010000331">
    <property type="protein sequence ID" value="KAG4413141.1"/>
    <property type="molecule type" value="Genomic_DNA"/>
</dbReference>